<keyword evidence="2" id="KW-1185">Reference proteome</keyword>
<dbReference type="Proteomes" id="UP000305948">
    <property type="component" value="Unassembled WGS sequence"/>
</dbReference>
<dbReference type="OrthoDB" id="3352776at2759"/>
<dbReference type="AlphaFoldDB" id="A0A5C3NBM3"/>
<evidence type="ECO:0008006" key="3">
    <source>
        <dbReference type="Google" id="ProtNLM"/>
    </source>
</evidence>
<protein>
    <recommendedName>
        <fullName evidence="3">SnoaL-like domain-containing protein</fullName>
    </recommendedName>
</protein>
<evidence type="ECO:0000313" key="2">
    <source>
        <dbReference type="Proteomes" id="UP000305948"/>
    </source>
</evidence>
<organism evidence="1 2">
    <name type="scientific">Heliocybe sulcata</name>
    <dbReference type="NCBI Taxonomy" id="5364"/>
    <lineage>
        <taxon>Eukaryota</taxon>
        <taxon>Fungi</taxon>
        <taxon>Dikarya</taxon>
        <taxon>Basidiomycota</taxon>
        <taxon>Agaricomycotina</taxon>
        <taxon>Agaricomycetes</taxon>
        <taxon>Gloeophyllales</taxon>
        <taxon>Gloeophyllaceae</taxon>
        <taxon>Heliocybe</taxon>
    </lineage>
</organism>
<proteinExistence type="predicted"/>
<sequence>MAPTRAQLQKAAEALCDDFSQKKDLGTLLSHFSTSHQVTAVEHGEQCLAPFLGRPFTGLKNVEQYFGLLQEHLTYENMKFSEWVVDTEVMKVSVKGNADFTWTSTKEMWKETFTYTLDFDEDLKVTDYQVWADSGAAYLARKGKLNELRKLRREQA</sequence>
<gene>
    <name evidence="1" type="ORF">OE88DRAFT_1711414</name>
</gene>
<dbReference type="Gene3D" id="3.10.450.50">
    <property type="match status" value="1"/>
</dbReference>
<dbReference type="InterPro" id="IPR032710">
    <property type="entry name" value="NTF2-like_dom_sf"/>
</dbReference>
<dbReference type="SUPFAM" id="SSF54427">
    <property type="entry name" value="NTF2-like"/>
    <property type="match status" value="1"/>
</dbReference>
<name>A0A5C3NBM3_9AGAM</name>
<dbReference type="EMBL" id="ML213507">
    <property type="protein sequence ID" value="TFK53398.1"/>
    <property type="molecule type" value="Genomic_DNA"/>
</dbReference>
<accession>A0A5C3NBM3</accession>
<reference evidence="1 2" key="1">
    <citation type="journal article" date="2019" name="Nat. Ecol. Evol.">
        <title>Megaphylogeny resolves global patterns of mushroom evolution.</title>
        <authorList>
            <person name="Varga T."/>
            <person name="Krizsan K."/>
            <person name="Foldi C."/>
            <person name="Dima B."/>
            <person name="Sanchez-Garcia M."/>
            <person name="Sanchez-Ramirez S."/>
            <person name="Szollosi G.J."/>
            <person name="Szarkandi J.G."/>
            <person name="Papp V."/>
            <person name="Albert L."/>
            <person name="Andreopoulos W."/>
            <person name="Angelini C."/>
            <person name="Antonin V."/>
            <person name="Barry K.W."/>
            <person name="Bougher N.L."/>
            <person name="Buchanan P."/>
            <person name="Buyck B."/>
            <person name="Bense V."/>
            <person name="Catcheside P."/>
            <person name="Chovatia M."/>
            <person name="Cooper J."/>
            <person name="Damon W."/>
            <person name="Desjardin D."/>
            <person name="Finy P."/>
            <person name="Geml J."/>
            <person name="Haridas S."/>
            <person name="Hughes K."/>
            <person name="Justo A."/>
            <person name="Karasinski D."/>
            <person name="Kautmanova I."/>
            <person name="Kiss B."/>
            <person name="Kocsube S."/>
            <person name="Kotiranta H."/>
            <person name="LaButti K.M."/>
            <person name="Lechner B.E."/>
            <person name="Liimatainen K."/>
            <person name="Lipzen A."/>
            <person name="Lukacs Z."/>
            <person name="Mihaltcheva S."/>
            <person name="Morgado L.N."/>
            <person name="Niskanen T."/>
            <person name="Noordeloos M.E."/>
            <person name="Ohm R.A."/>
            <person name="Ortiz-Santana B."/>
            <person name="Ovrebo C."/>
            <person name="Racz N."/>
            <person name="Riley R."/>
            <person name="Savchenko A."/>
            <person name="Shiryaev A."/>
            <person name="Soop K."/>
            <person name="Spirin V."/>
            <person name="Szebenyi C."/>
            <person name="Tomsovsky M."/>
            <person name="Tulloss R.E."/>
            <person name="Uehling J."/>
            <person name="Grigoriev I.V."/>
            <person name="Vagvolgyi C."/>
            <person name="Papp T."/>
            <person name="Martin F.M."/>
            <person name="Miettinen O."/>
            <person name="Hibbett D.S."/>
            <person name="Nagy L.G."/>
        </authorList>
    </citation>
    <scope>NUCLEOTIDE SEQUENCE [LARGE SCALE GENOMIC DNA]</scope>
    <source>
        <strain evidence="1 2">OMC1185</strain>
    </source>
</reference>
<evidence type="ECO:0000313" key="1">
    <source>
        <dbReference type="EMBL" id="TFK53398.1"/>
    </source>
</evidence>
<dbReference type="STRING" id="5364.A0A5C3NBM3"/>